<evidence type="ECO:0000256" key="5">
    <source>
        <dbReference type="ARBA" id="ARBA00023274"/>
    </source>
</evidence>
<gene>
    <name evidence="6" type="primary">LSM1</name>
    <name evidence="8" type="ORF">AAJ76_1500016287</name>
</gene>
<dbReference type="PANTHER" id="PTHR15588:SF8">
    <property type="entry name" value="U6 SNRNA-ASSOCIATED SM-LIKE PROTEIN LSM1"/>
    <property type="match status" value="1"/>
</dbReference>
<dbReference type="InterPro" id="IPR001163">
    <property type="entry name" value="Sm_dom_euk/arc"/>
</dbReference>
<dbReference type="AlphaFoldDB" id="A0A0F9ZDN7"/>
<dbReference type="SUPFAM" id="SSF50182">
    <property type="entry name" value="Sm-like ribonucleoproteins"/>
    <property type="match status" value="1"/>
</dbReference>
<dbReference type="GO" id="GO:1990726">
    <property type="term" value="C:Lsm1-7-Pat1 complex"/>
    <property type="evidence" value="ECO:0007669"/>
    <property type="project" value="TreeGrafter"/>
</dbReference>
<name>A0A0F9ZDN7_9MICR</name>
<sequence>MDTLEINNEPQENVQQEIEDSFREYEQYLNQQVVVMLKDNKFYYGILKSFDQYNSITLNYSVERIFYENMYAEKYHGLLVIRGDTISLIGISQNNFKNYKKQDFNFIFNLLNNKLEK</sequence>
<dbReference type="InterPro" id="IPR034104">
    <property type="entry name" value="Lsm1"/>
</dbReference>
<dbReference type="GO" id="GO:0003729">
    <property type="term" value="F:mRNA binding"/>
    <property type="evidence" value="ECO:0007669"/>
    <property type="project" value="TreeGrafter"/>
</dbReference>
<keyword evidence="5 6" id="KW-0687">Ribonucleoprotein</keyword>
<dbReference type="GO" id="GO:0006397">
    <property type="term" value="P:mRNA processing"/>
    <property type="evidence" value="ECO:0007669"/>
    <property type="project" value="UniProtKB-UniRule"/>
</dbReference>
<organism evidence="8 9">
    <name type="scientific">Vairimorpha ceranae</name>
    <dbReference type="NCBI Taxonomy" id="40302"/>
    <lineage>
        <taxon>Eukaryota</taxon>
        <taxon>Fungi</taxon>
        <taxon>Fungi incertae sedis</taxon>
        <taxon>Microsporidia</taxon>
        <taxon>Nosematidae</taxon>
        <taxon>Vairimorpha</taxon>
    </lineage>
</organism>
<protein>
    <recommendedName>
        <fullName evidence="6">U6 snRNA-associated Sm-like protein LSm1</fullName>
    </recommendedName>
</protein>
<keyword evidence="9" id="KW-1185">Reference proteome</keyword>
<accession>A0A0F9ZDN7</accession>
<feature type="domain" description="Sm" evidence="7">
    <location>
        <begin position="20"/>
        <end position="95"/>
    </location>
</feature>
<evidence type="ECO:0000256" key="1">
    <source>
        <dbReference type="ARBA" id="ARBA00006850"/>
    </source>
</evidence>
<dbReference type="InterPro" id="IPR047575">
    <property type="entry name" value="Sm"/>
</dbReference>
<dbReference type="InterPro" id="IPR010920">
    <property type="entry name" value="LSM_dom_sf"/>
</dbReference>
<evidence type="ECO:0000259" key="7">
    <source>
        <dbReference type="PROSITE" id="PS52002"/>
    </source>
</evidence>
<dbReference type="SMART" id="SM00651">
    <property type="entry name" value="Sm"/>
    <property type="match status" value="1"/>
</dbReference>
<dbReference type="VEuPathDB" id="MicrosporidiaDB:G9O61_00g012610"/>
<dbReference type="Gene3D" id="2.30.30.100">
    <property type="match status" value="1"/>
</dbReference>
<evidence type="ECO:0000256" key="2">
    <source>
        <dbReference type="ARBA" id="ARBA00022490"/>
    </source>
</evidence>
<dbReference type="PROSITE" id="PS52002">
    <property type="entry name" value="SM"/>
    <property type="match status" value="1"/>
</dbReference>
<keyword evidence="2 6" id="KW-0963">Cytoplasm</keyword>
<dbReference type="GO" id="GO:0000290">
    <property type="term" value="P:deadenylation-dependent decapping of nuclear-transcribed mRNA"/>
    <property type="evidence" value="ECO:0007669"/>
    <property type="project" value="TreeGrafter"/>
</dbReference>
<dbReference type="GO" id="GO:0000932">
    <property type="term" value="C:P-body"/>
    <property type="evidence" value="ECO:0007669"/>
    <property type="project" value="UniProtKB-SubCell"/>
</dbReference>
<evidence type="ECO:0000313" key="9">
    <source>
        <dbReference type="Proteomes" id="UP000034350"/>
    </source>
</evidence>
<dbReference type="EMBL" id="JPQZ01000015">
    <property type="protein sequence ID" value="KKO75644.1"/>
    <property type="molecule type" value="Genomic_DNA"/>
</dbReference>
<keyword evidence="4 6" id="KW-0694">RNA-binding</keyword>
<comment type="function">
    <text evidence="6">Component of the cytoplasmic LSM1-LSM7 complex which is involved in mRNA degradation.</text>
</comment>
<evidence type="ECO:0000256" key="6">
    <source>
        <dbReference type="RuleBase" id="RU365047"/>
    </source>
</evidence>
<comment type="caution">
    <text evidence="8">The sequence shown here is derived from an EMBL/GenBank/DDBJ whole genome shotgun (WGS) entry which is preliminary data.</text>
</comment>
<proteinExistence type="inferred from homology"/>
<dbReference type="GO" id="GO:1990904">
    <property type="term" value="C:ribonucleoprotein complex"/>
    <property type="evidence" value="ECO:0007669"/>
    <property type="project" value="UniProtKB-KW"/>
</dbReference>
<dbReference type="VEuPathDB" id="MicrosporidiaDB:AAJ76_1500016287"/>
<dbReference type="InterPro" id="IPR044642">
    <property type="entry name" value="PTHR15588"/>
</dbReference>
<keyword evidence="3 6" id="KW-0507">mRNA processing</keyword>
<reference evidence="8 9" key="1">
    <citation type="journal article" date="2015" name="Environ. Microbiol.">
        <title>Genome analyses suggest the presence of polyploidy and recent human-driven expansions in eight global populations of the honeybee pathogen Nosema ceranae.</title>
        <authorList>
            <person name="Pelin A."/>
            <person name="Selman M."/>
            <person name="Aris-Brosou S."/>
            <person name="Farinelli L."/>
            <person name="Corradi N."/>
        </authorList>
    </citation>
    <scope>NUCLEOTIDE SEQUENCE [LARGE SCALE GENOMIC DNA]</scope>
    <source>
        <strain evidence="8 9">PA08 1199</strain>
    </source>
</reference>
<dbReference type="CDD" id="cd01728">
    <property type="entry name" value="LSm1"/>
    <property type="match status" value="1"/>
</dbReference>
<dbReference type="Proteomes" id="UP000034350">
    <property type="component" value="Unassembled WGS sequence"/>
</dbReference>
<evidence type="ECO:0000256" key="4">
    <source>
        <dbReference type="ARBA" id="ARBA00022884"/>
    </source>
</evidence>
<dbReference type="PANTHER" id="PTHR15588">
    <property type="entry name" value="LSM1"/>
    <property type="match status" value="1"/>
</dbReference>
<comment type="subcellular location">
    <subcellularLocation>
        <location evidence="6">Cytoplasm</location>
    </subcellularLocation>
    <subcellularLocation>
        <location evidence="6">Cytoplasm</location>
        <location evidence="6">P-body</location>
    </subcellularLocation>
</comment>
<dbReference type="OrthoDB" id="10263346at2759"/>
<comment type="subunit">
    <text evidence="6">Component of the heptameric LSM1-LSM7 complex that forms a seven-membered ring structure with a donut shape.</text>
</comment>
<evidence type="ECO:0000313" key="8">
    <source>
        <dbReference type="EMBL" id="KKO75644.1"/>
    </source>
</evidence>
<evidence type="ECO:0000256" key="3">
    <source>
        <dbReference type="ARBA" id="ARBA00022664"/>
    </source>
</evidence>
<dbReference type="Pfam" id="PF01423">
    <property type="entry name" value="LSM"/>
    <property type="match status" value="1"/>
</dbReference>
<comment type="similarity">
    <text evidence="1 6">Belongs to the snRNP Sm proteins family.</text>
</comment>